<comment type="similarity">
    <text evidence="2">Belongs to the peptidase C19 family.</text>
</comment>
<evidence type="ECO:0000256" key="6">
    <source>
        <dbReference type="ARBA" id="ARBA00022801"/>
    </source>
</evidence>
<dbReference type="Pfam" id="PF00443">
    <property type="entry name" value="UCH"/>
    <property type="match status" value="1"/>
</dbReference>
<dbReference type="InterPro" id="IPR018200">
    <property type="entry name" value="USP_CS"/>
</dbReference>
<keyword evidence="6 9" id="KW-0378">Hydrolase</keyword>
<keyword evidence="10" id="KW-1185">Reference proteome</keyword>
<reference evidence="9 10" key="1">
    <citation type="submission" date="2017-03" db="EMBL/GenBank/DDBJ databases">
        <title>An alternative strategy for trypanosome survival in the mammalian bloodstream revealed through genome and transcriptome analysis of the ubiquitous bovine parasite Trypanosoma (Megatrypanum) theileri.</title>
        <authorList>
            <person name="Kelly S."/>
            <person name="Ivens A."/>
            <person name="Mott A."/>
            <person name="O'Neill E."/>
            <person name="Emms D."/>
            <person name="Macleod O."/>
            <person name="Voorheis P."/>
            <person name="Matthews J."/>
            <person name="Matthews K."/>
            <person name="Carrington M."/>
        </authorList>
    </citation>
    <scope>NUCLEOTIDE SEQUENCE [LARGE SCALE GENOMIC DNA]</scope>
    <source>
        <strain evidence="9">Edinburgh</strain>
    </source>
</reference>
<dbReference type="PANTHER" id="PTHR24006:SF644">
    <property type="entry name" value="UBIQUITIN CARBOXYL-TERMINAL HYDROLASE 7"/>
    <property type="match status" value="1"/>
</dbReference>
<dbReference type="InterPro" id="IPR024729">
    <property type="entry name" value="USP7_ICP0-binding_dom"/>
</dbReference>
<dbReference type="PROSITE" id="PS00973">
    <property type="entry name" value="USP_2"/>
    <property type="match status" value="1"/>
</dbReference>
<dbReference type="GO" id="GO:0005634">
    <property type="term" value="C:nucleus"/>
    <property type="evidence" value="ECO:0007669"/>
    <property type="project" value="TreeGrafter"/>
</dbReference>
<dbReference type="EC" id="3.4.19.12" evidence="3"/>
<keyword evidence="7" id="KW-0788">Thiol protease</keyword>
<evidence type="ECO:0000256" key="2">
    <source>
        <dbReference type="ARBA" id="ARBA00009085"/>
    </source>
</evidence>
<dbReference type="SUPFAM" id="SSF54001">
    <property type="entry name" value="Cysteine proteinases"/>
    <property type="match status" value="1"/>
</dbReference>
<feature type="domain" description="USP" evidence="8">
    <location>
        <begin position="145"/>
        <end position="475"/>
    </location>
</feature>
<dbReference type="GO" id="GO:0006508">
    <property type="term" value="P:proteolysis"/>
    <property type="evidence" value="ECO:0007669"/>
    <property type="project" value="UniProtKB-KW"/>
</dbReference>
<dbReference type="EMBL" id="NBCO01000004">
    <property type="protein sequence ID" value="ORC92301.1"/>
    <property type="molecule type" value="Genomic_DNA"/>
</dbReference>
<dbReference type="GO" id="GO:0016579">
    <property type="term" value="P:protein deubiquitination"/>
    <property type="evidence" value="ECO:0007669"/>
    <property type="project" value="InterPro"/>
</dbReference>
<dbReference type="Proteomes" id="UP000192257">
    <property type="component" value="Unassembled WGS sequence"/>
</dbReference>
<dbReference type="PROSITE" id="PS00972">
    <property type="entry name" value="USP_1"/>
    <property type="match status" value="1"/>
</dbReference>
<dbReference type="GeneID" id="39982489"/>
<dbReference type="InterPro" id="IPR001394">
    <property type="entry name" value="Peptidase_C19_UCH"/>
</dbReference>
<keyword evidence="5" id="KW-0833">Ubl conjugation pathway</keyword>
<dbReference type="GO" id="GO:0004843">
    <property type="term" value="F:cysteine-type deubiquitinase activity"/>
    <property type="evidence" value="ECO:0007669"/>
    <property type="project" value="UniProtKB-EC"/>
</dbReference>
<protein>
    <recommendedName>
        <fullName evidence="3">ubiquitinyl hydrolase 1</fullName>
        <ecNumber evidence="3">3.4.19.12</ecNumber>
    </recommendedName>
</protein>
<evidence type="ECO:0000256" key="4">
    <source>
        <dbReference type="ARBA" id="ARBA00022670"/>
    </source>
</evidence>
<evidence type="ECO:0000256" key="3">
    <source>
        <dbReference type="ARBA" id="ARBA00012759"/>
    </source>
</evidence>
<organism evidence="9 10">
    <name type="scientific">Trypanosoma theileri</name>
    <dbReference type="NCBI Taxonomy" id="67003"/>
    <lineage>
        <taxon>Eukaryota</taxon>
        <taxon>Discoba</taxon>
        <taxon>Euglenozoa</taxon>
        <taxon>Kinetoplastea</taxon>
        <taxon>Metakinetoplastina</taxon>
        <taxon>Trypanosomatida</taxon>
        <taxon>Trypanosomatidae</taxon>
        <taxon>Trypanosoma</taxon>
    </lineage>
</organism>
<dbReference type="InterPro" id="IPR050164">
    <property type="entry name" value="Peptidase_C19"/>
</dbReference>
<name>A0A1X0P648_9TRYP</name>
<dbReference type="RefSeq" id="XP_028886367.1">
    <property type="nucleotide sequence ID" value="XM_029022709.1"/>
</dbReference>
<dbReference type="Gene3D" id="3.90.70.10">
    <property type="entry name" value="Cysteine proteinases"/>
    <property type="match status" value="1"/>
</dbReference>
<dbReference type="PANTHER" id="PTHR24006">
    <property type="entry name" value="UBIQUITIN CARBOXYL-TERMINAL HYDROLASE"/>
    <property type="match status" value="1"/>
</dbReference>
<keyword evidence="4" id="KW-0645">Protease</keyword>
<gene>
    <name evidence="9" type="ORF">TM35_000045150</name>
</gene>
<dbReference type="InterPro" id="IPR038765">
    <property type="entry name" value="Papain-like_cys_pep_sf"/>
</dbReference>
<dbReference type="Pfam" id="PF14533">
    <property type="entry name" value="USP7_C2"/>
    <property type="match status" value="1"/>
</dbReference>
<comment type="caution">
    <text evidence="9">The sequence shown here is derived from an EMBL/GenBank/DDBJ whole genome shotgun (WGS) entry which is preliminary data.</text>
</comment>
<sequence>MLNVLEVVRHVFWDDALYDRNLLPPEAALEKCQTTLADLATMTGAERIAVFEECCIHDVLHPVFLRALQRLTAIYGSGAIDENCIVHRHLSAQQWSPFVSTVPLLGYSFVNSAAFKNEETDVQIPRPKGAISFNSGDKKSKIKYNGLLNQGATCYLNSLLQSLFHISEFRLTIYQMPTLEEAQEKNDVNIKRTKSIPYALQRLFCLLQRGNEAVDTTELTESFGWSSTDSFVQHDVHEMTCELLDNLENKLNNVQTPERSIETTKVKNNAISKLFVGVLESFVRVDEVDYYGSREELFYDLQLVVKNTRNIYMSLDKFFQVEVLDGKNKYCLESDGKKSYHRAEKGVRLKLTPPIMLLHLTRFDYDLERGESKVLSRWDYYNELDLSTYMPHASKSDTHYTLCSVLVHSGSNTGFGHYFCFLRCSNVWYRFNDEIVSPASLRDVFGANFGGVKVNYWGSEVPNTTNAYMLIYIRTSEMNHLLRHVGPEDVPLHVVQQLEREHEEYVRLLKERAEDHLYGKIYLIQPQDIVEDHEFLSSSRSRGKQFPSTRTFRVLLSEEALPQIQSFVEKNLGIPTSEQTLWYTSKRDKNNSLHLHKQITSKLTVSDILSGEKECCVLVISSTNAHHVEVDGDGELEYDIYHHKLYIPLQLKVVFLGCTVIKRKRHTTSEEVLQLIKPFIRNSILEVPDENSHTRNHHLTRMGSKCIDDSDLLVFNSLESTMGGSILSCKESGEMPEKEISVLCECEHNTFSKCPEYLRSGDVLVWQEEISLENKCNVFYPDVISFQHFLRHRIPVEIKLNLAPTYPTLINTQLAEDMTYEQLQRYVAQLIGDPKNYDRIRFTMYNPETKLPYFMKGTKKVRPTLLKLLSPSQHCVSLSQYLYYEYCKYTVTEIEAAHSLQFKLFSEHVKPMSEHWILMPRAFPITTKELFSTCVNEIQNAKPSHIISFPTTPIVVKNSSEKDCNQVNPFESDALFYSNLVPPDAWQVLRLVDVWSGRIYNVFDKDNPCTFERSTFEESAEYRIEQIPRPIEGVPLESQSLIQVHHFTMVRQRTNPIETHGHPFSIYIGYHELPPSLLQRIASKLGLSEAAVVDWKMTLVKEKCVVEIVPTIPMGKQLFEFCDRQCYQPNQENPLKMAFLGLEHAPLSKRSVKKEDKVVILN</sequence>
<evidence type="ECO:0000256" key="5">
    <source>
        <dbReference type="ARBA" id="ARBA00022786"/>
    </source>
</evidence>
<accession>A0A1X0P648</accession>
<dbReference type="VEuPathDB" id="TriTrypDB:TM35_000045150"/>
<evidence type="ECO:0000256" key="1">
    <source>
        <dbReference type="ARBA" id="ARBA00000707"/>
    </source>
</evidence>
<dbReference type="STRING" id="67003.A0A1X0P648"/>
<dbReference type="OrthoDB" id="289038at2759"/>
<evidence type="ECO:0000313" key="9">
    <source>
        <dbReference type="EMBL" id="ORC92301.1"/>
    </source>
</evidence>
<proteinExistence type="inferred from homology"/>
<evidence type="ECO:0000259" key="8">
    <source>
        <dbReference type="PROSITE" id="PS50235"/>
    </source>
</evidence>
<comment type="catalytic activity">
    <reaction evidence="1">
        <text>Thiol-dependent hydrolysis of ester, thioester, amide, peptide and isopeptide bonds formed by the C-terminal Gly of ubiquitin (a 76-residue protein attached to proteins as an intracellular targeting signal).</text>
        <dbReference type="EC" id="3.4.19.12"/>
    </reaction>
</comment>
<dbReference type="PROSITE" id="PS50235">
    <property type="entry name" value="USP_3"/>
    <property type="match status" value="1"/>
</dbReference>
<dbReference type="GO" id="GO:0031647">
    <property type="term" value="P:regulation of protein stability"/>
    <property type="evidence" value="ECO:0007669"/>
    <property type="project" value="TreeGrafter"/>
</dbReference>
<dbReference type="InterPro" id="IPR028889">
    <property type="entry name" value="USP"/>
</dbReference>
<evidence type="ECO:0000256" key="7">
    <source>
        <dbReference type="ARBA" id="ARBA00022807"/>
    </source>
</evidence>
<dbReference type="FunFam" id="3.90.70.10:FF:000171">
    <property type="entry name" value="Clan CA, family C19, ubiquitin hydrolase-like cysteine peptidase"/>
    <property type="match status" value="1"/>
</dbReference>
<evidence type="ECO:0000313" key="10">
    <source>
        <dbReference type="Proteomes" id="UP000192257"/>
    </source>
</evidence>
<dbReference type="AlphaFoldDB" id="A0A1X0P648"/>
<dbReference type="GO" id="GO:0005829">
    <property type="term" value="C:cytosol"/>
    <property type="evidence" value="ECO:0007669"/>
    <property type="project" value="TreeGrafter"/>
</dbReference>
<dbReference type="InterPro" id="IPR029346">
    <property type="entry name" value="USP_C"/>
</dbReference>
<dbReference type="Pfam" id="PF12436">
    <property type="entry name" value="USP7_ICP0_bdg"/>
    <property type="match status" value="1"/>
</dbReference>